<accession>A0A7D5GN61</accession>
<reference evidence="3 4" key="1">
    <citation type="submission" date="2020-07" db="EMBL/GenBank/DDBJ databases">
        <authorList>
            <person name="Cui H."/>
        </authorList>
    </citation>
    <scope>NUCLEOTIDE SEQUENCE [LARGE SCALE GENOMIC DNA]</scope>
    <source>
        <strain evidence="3 4">YPL8</strain>
    </source>
</reference>
<keyword evidence="4" id="KW-1185">Reference proteome</keyword>
<dbReference type="KEGG" id="haly:HYG82_18440"/>
<protein>
    <recommendedName>
        <fullName evidence="2">Tyr recombinase domain-containing protein</fullName>
    </recommendedName>
</protein>
<dbReference type="GO" id="GO:0006310">
    <property type="term" value="P:DNA recombination"/>
    <property type="evidence" value="ECO:0007669"/>
    <property type="project" value="UniProtKB-KW"/>
</dbReference>
<dbReference type="SUPFAM" id="SSF56349">
    <property type="entry name" value="DNA breaking-rejoining enzymes"/>
    <property type="match status" value="1"/>
</dbReference>
<dbReference type="AlphaFoldDB" id="A0A7D5GN61"/>
<feature type="domain" description="Tyr recombinase" evidence="2">
    <location>
        <begin position="204"/>
        <end position="412"/>
    </location>
</feature>
<dbReference type="PROSITE" id="PS51898">
    <property type="entry name" value="TYR_RECOMBINASE"/>
    <property type="match status" value="1"/>
</dbReference>
<dbReference type="GO" id="GO:0015074">
    <property type="term" value="P:DNA integration"/>
    <property type="evidence" value="ECO:0007669"/>
    <property type="project" value="InterPro"/>
</dbReference>
<dbReference type="Proteomes" id="UP000509241">
    <property type="component" value="Chromosome"/>
</dbReference>
<evidence type="ECO:0000256" key="1">
    <source>
        <dbReference type="ARBA" id="ARBA00023172"/>
    </source>
</evidence>
<name>A0A7D5GN61_9EURY</name>
<dbReference type="GO" id="GO:0003677">
    <property type="term" value="F:DNA binding"/>
    <property type="evidence" value="ECO:0007669"/>
    <property type="project" value="InterPro"/>
</dbReference>
<evidence type="ECO:0000259" key="2">
    <source>
        <dbReference type="PROSITE" id="PS51898"/>
    </source>
</evidence>
<evidence type="ECO:0000313" key="3">
    <source>
        <dbReference type="EMBL" id="QLG50672.1"/>
    </source>
</evidence>
<dbReference type="InterPro" id="IPR002104">
    <property type="entry name" value="Integrase_catalytic"/>
</dbReference>
<dbReference type="RefSeq" id="WP_179263397.1">
    <property type="nucleotide sequence ID" value="NZ_CP058601.1"/>
</dbReference>
<gene>
    <name evidence="3" type="ORF">HYG82_18440</name>
</gene>
<dbReference type="Gene3D" id="1.10.443.10">
    <property type="entry name" value="Intergrase catalytic core"/>
    <property type="match status" value="1"/>
</dbReference>
<dbReference type="OrthoDB" id="303624at2157"/>
<dbReference type="EMBL" id="CP058601">
    <property type="protein sequence ID" value="QLG50672.1"/>
    <property type="molecule type" value="Genomic_DNA"/>
</dbReference>
<evidence type="ECO:0000313" key="4">
    <source>
        <dbReference type="Proteomes" id="UP000509241"/>
    </source>
</evidence>
<dbReference type="InterPro" id="IPR013762">
    <property type="entry name" value="Integrase-like_cat_sf"/>
</dbReference>
<keyword evidence="1" id="KW-0233">DNA recombination</keyword>
<dbReference type="InterPro" id="IPR011010">
    <property type="entry name" value="DNA_brk_join_enz"/>
</dbReference>
<dbReference type="GeneID" id="56035313"/>
<organism evidence="3 4">
    <name type="scientific">Natrinema halophilum</name>
    <dbReference type="NCBI Taxonomy" id="1699371"/>
    <lineage>
        <taxon>Archaea</taxon>
        <taxon>Methanobacteriati</taxon>
        <taxon>Methanobacteriota</taxon>
        <taxon>Stenosarchaea group</taxon>
        <taxon>Halobacteria</taxon>
        <taxon>Halobacteriales</taxon>
        <taxon>Natrialbaceae</taxon>
        <taxon>Natrinema</taxon>
    </lineage>
</organism>
<sequence length="451" mass="52622">MRGRIDQKTLEEQLPAILREQFQLDGLPRDHAPSWEYITANTRYSAEGLNNRSKELYGQTLLEFLREQGFGVRNTGRWPTDDEETIQSLEYYVNSAQDRRGWKENTIDSVRSVINKVYEAIREEGLDIELLDLGVYSSNDERVENIQYTITVIEYMDRDLADSTMGNYPRYFEEYYNIVKNKYQVSFNPVTEALDEFEWYRSESDPQPVTEPQLNDLWNALTVLEECPIGDYELERWRLWMKVLLVFLIAVGPRSSEVEQIDVRSQLHFGDDPYVHFDERKNQRRNEGPSKVPIMMDTTLLELYVDYINSVDGNGKLLPSSQSASGSRRASTLNDWLEELCKIADVRLDDGSFPTIQNFRQFWKTLYKRALHENREEIKFVSEEGGTKTPSVDEKNYLDNVENREHVRELGRQYFNGILDLGKTPAVLQAELDQESHLGGQSRIQDYDTHA</sequence>
<proteinExistence type="predicted"/>